<evidence type="ECO:0000256" key="8">
    <source>
        <dbReference type="PROSITE-ProRule" id="PRU01360"/>
    </source>
</evidence>
<keyword evidence="3 8" id="KW-1134">Transmembrane beta strand</keyword>
<dbReference type="Gene3D" id="2.40.170.20">
    <property type="entry name" value="TonB-dependent receptor, beta-barrel domain"/>
    <property type="match status" value="1"/>
</dbReference>
<keyword evidence="6 8" id="KW-0472">Membrane</keyword>
<dbReference type="Proteomes" id="UP001207654">
    <property type="component" value="Unassembled WGS sequence"/>
</dbReference>
<dbReference type="CDD" id="cd01347">
    <property type="entry name" value="ligand_gated_channel"/>
    <property type="match status" value="1"/>
</dbReference>
<dbReference type="InterPro" id="IPR000531">
    <property type="entry name" value="Beta-barrel_TonB"/>
</dbReference>
<keyword evidence="10" id="KW-0732">Signal</keyword>
<evidence type="ECO:0000256" key="10">
    <source>
        <dbReference type="SAM" id="SignalP"/>
    </source>
</evidence>
<dbReference type="PANTHER" id="PTHR30069">
    <property type="entry name" value="TONB-DEPENDENT OUTER MEMBRANE RECEPTOR"/>
    <property type="match status" value="1"/>
</dbReference>
<dbReference type="Gene3D" id="2.170.130.10">
    <property type="entry name" value="TonB-dependent receptor, plug domain"/>
    <property type="match status" value="1"/>
</dbReference>
<evidence type="ECO:0000256" key="7">
    <source>
        <dbReference type="ARBA" id="ARBA00023237"/>
    </source>
</evidence>
<dbReference type="InterPro" id="IPR037066">
    <property type="entry name" value="Plug_dom_sf"/>
</dbReference>
<proteinExistence type="inferred from homology"/>
<evidence type="ECO:0000256" key="4">
    <source>
        <dbReference type="ARBA" id="ARBA00022692"/>
    </source>
</evidence>
<evidence type="ECO:0000256" key="5">
    <source>
        <dbReference type="ARBA" id="ARBA00023077"/>
    </source>
</evidence>
<dbReference type="InterPro" id="IPR012910">
    <property type="entry name" value="Plug_dom"/>
</dbReference>
<dbReference type="Pfam" id="PF07715">
    <property type="entry name" value="Plug"/>
    <property type="match status" value="1"/>
</dbReference>
<evidence type="ECO:0000259" key="12">
    <source>
        <dbReference type="Pfam" id="PF07715"/>
    </source>
</evidence>
<dbReference type="InterPro" id="IPR036942">
    <property type="entry name" value="Beta-barrel_TonB_sf"/>
</dbReference>
<dbReference type="PROSITE" id="PS52016">
    <property type="entry name" value="TONB_DEPENDENT_REC_3"/>
    <property type="match status" value="1"/>
</dbReference>
<evidence type="ECO:0000256" key="2">
    <source>
        <dbReference type="ARBA" id="ARBA00022448"/>
    </source>
</evidence>
<evidence type="ECO:0000259" key="11">
    <source>
        <dbReference type="Pfam" id="PF00593"/>
    </source>
</evidence>
<keyword evidence="14" id="KW-1185">Reference proteome</keyword>
<keyword evidence="7 8" id="KW-0998">Cell outer membrane</keyword>
<keyword evidence="4 8" id="KW-0812">Transmembrane</keyword>
<dbReference type="SUPFAM" id="SSF56935">
    <property type="entry name" value="Porins"/>
    <property type="match status" value="1"/>
</dbReference>
<evidence type="ECO:0000256" key="6">
    <source>
        <dbReference type="ARBA" id="ARBA00023136"/>
    </source>
</evidence>
<comment type="caution">
    <text evidence="13">The sequence shown here is derived from an EMBL/GenBank/DDBJ whole genome shotgun (WGS) entry which is preliminary data.</text>
</comment>
<sequence length="714" mass="77350">MVRLAITVAVATLVLVPPSWAQEPVDLEEMTLEELMEVSIHTVTRREESLAHIPGSVTVISREQIDTWAAASNYNLSDLLGKLVPGLSPGSQNSSTAAQTLRGRFMLVIIDRVPQSSLRNIQHDLVGIDLAAIERIEVVRGTSAMFGEGASGGIVNIITRAPTEKRELGTSVAGELSLTHPSGSLGGRLVQSARGTQGRADYAVLGVLQRTGHFFDAHGDQIPPDPQGQGGISDLDVLDLFGKLGFRPTDEQRWEGTINYSSRDQDTDFTTDPSVNNVPQRVKSRALEGLLLAKPSGTHNTLLSLVYEHAHLWGGTLRAQAYYRRHRTLFFPRDLGTQPIVGRRIIRTQHETWKTGGRLDIERPLPARLHLHWGADAYVERTRQPAPLFDPAIFDASGGLVFQEIGARTFVPRLFVANLAGFSQLGWSAAPWLSLRGGARLEGTRVGVDDFTSLINGADVKGGTLSFTRLLFNAGLVVTPTEALSLFASFAQGYSLPDIGLIMRDAPAGSSVASLNTSPQSVNMYEAGVRGAFGRVNGTLSLFYNSSDRGVTQLAAFQPVIRAAERIYGLEATMEARPVESLRLGTSVGWLEGKREENDGETFLNGFRIPPLKWTSFAEYEPLPGWRNSLLVVYSGSRNRFPPGSTALGTRPVTAFTTVDLVSSVEVGPGTLRVSVSNLLNSFSFPLHSQLLDANATNSAARGAVVNAEYSIVY</sequence>
<protein>
    <submittedName>
        <fullName evidence="13">TonB-dependent receptor</fullName>
    </submittedName>
</protein>
<feature type="chain" id="PRO_5046508265" evidence="10">
    <location>
        <begin position="22"/>
        <end position="714"/>
    </location>
</feature>
<comment type="subcellular location">
    <subcellularLocation>
        <location evidence="1 8">Cell outer membrane</location>
        <topology evidence="1 8">Multi-pass membrane protein</topology>
    </subcellularLocation>
</comment>
<evidence type="ECO:0000313" key="14">
    <source>
        <dbReference type="Proteomes" id="UP001207654"/>
    </source>
</evidence>
<dbReference type="EMBL" id="JAPNKA010000001">
    <property type="protein sequence ID" value="MCY1077098.1"/>
    <property type="molecule type" value="Genomic_DNA"/>
</dbReference>
<name>A0ABT4A612_9BACT</name>
<organism evidence="13 14">
    <name type="scientific">Archangium lansingense</name>
    <dbReference type="NCBI Taxonomy" id="2995310"/>
    <lineage>
        <taxon>Bacteria</taxon>
        <taxon>Pseudomonadati</taxon>
        <taxon>Myxococcota</taxon>
        <taxon>Myxococcia</taxon>
        <taxon>Myxococcales</taxon>
        <taxon>Cystobacterineae</taxon>
        <taxon>Archangiaceae</taxon>
        <taxon>Archangium</taxon>
    </lineage>
</organism>
<dbReference type="RefSeq" id="WP_267535949.1">
    <property type="nucleotide sequence ID" value="NZ_JAPNKA010000001.1"/>
</dbReference>
<accession>A0ABT4A612</accession>
<feature type="domain" description="TonB-dependent receptor-like beta-barrel" evidence="11">
    <location>
        <begin position="248"/>
        <end position="679"/>
    </location>
</feature>
<dbReference type="PANTHER" id="PTHR30069:SF42">
    <property type="entry name" value="FERRIC AEROBACTIN RECEPTOR"/>
    <property type="match status" value="1"/>
</dbReference>
<feature type="domain" description="TonB-dependent receptor plug" evidence="12">
    <location>
        <begin position="51"/>
        <end position="154"/>
    </location>
</feature>
<keyword evidence="5 9" id="KW-0798">TonB box</keyword>
<reference evidence="13 14" key="1">
    <citation type="submission" date="2022-11" db="EMBL/GenBank/DDBJ databases">
        <title>Minimal conservation of predation-associated metabolite biosynthetic gene clusters underscores biosynthetic potential of Myxococcota including descriptions for ten novel species: Archangium lansinium sp. nov., Myxococcus landrumus sp. nov., Nannocystis bai.</title>
        <authorList>
            <person name="Ahearne A."/>
            <person name="Stevens C."/>
            <person name="Phillips K."/>
        </authorList>
    </citation>
    <scope>NUCLEOTIDE SEQUENCE [LARGE SCALE GENOMIC DNA]</scope>
    <source>
        <strain evidence="13 14">MIWBW</strain>
    </source>
</reference>
<dbReference type="Pfam" id="PF00593">
    <property type="entry name" value="TonB_dep_Rec_b-barrel"/>
    <property type="match status" value="1"/>
</dbReference>
<evidence type="ECO:0000256" key="9">
    <source>
        <dbReference type="RuleBase" id="RU003357"/>
    </source>
</evidence>
<keyword evidence="2 8" id="KW-0813">Transport</keyword>
<keyword evidence="13" id="KW-0675">Receptor</keyword>
<dbReference type="InterPro" id="IPR039426">
    <property type="entry name" value="TonB-dep_rcpt-like"/>
</dbReference>
<evidence type="ECO:0000313" key="13">
    <source>
        <dbReference type="EMBL" id="MCY1077098.1"/>
    </source>
</evidence>
<feature type="signal peptide" evidence="10">
    <location>
        <begin position="1"/>
        <end position="21"/>
    </location>
</feature>
<evidence type="ECO:0000256" key="3">
    <source>
        <dbReference type="ARBA" id="ARBA00022452"/>
    </source>
</evidence>
<comment type="similarity">
    <text evidence="8 9">Belongs to the TonB-dependent receptor family.</text>
</comment>
<gene>
    <name evidence="13" type="ORF">OV287_21695</name>
</gene>
<evidence type="ECO:0000256" key="1">
    <source>
        <dbReference type="ARBA" id="ARBA00004571"/>
    </source>
</evidence>